<evidence type="ECO:0000313" key="3">
    <source>
        <dbReference type="Proteomes" id="UP000657918"/>
    </source>
</evidence>
<accession>A0A835MFZ5</accession>
<protein>
    <submittedName>
        <fullName evidence="2">Uncharacterized protein</fullName>
    </submittedName>
</protein>
<dbReference type="Pfam" id="PF05553">
    <property type="entry name" value="DUF761"/>
    <property type="match status" value="1"/>
</dbReference>
<evidence type="ECO:0000256" key="1">
    <source>
        <dbReference type="SAM" id="MobiDB-lite"/>
    </source>
</evidence>
<dbReference type="PANTHER" id="PTHR33450">
    <property type="entry name" value="EMB|CAB67623.1-RELATED"/>
    <property type="match status" value="1"/>
</dbReference>
<dbReference type="InterPro" id="IPR008480">
    <property type="entry name" value="DUF761_pln"/>
</dbReference>
<keyword evidence="3" id="KW-1185">Reference proteome</keyword>
<feature type="compositionally biased region" description="Basic and acidic residues" evidence="1">
    <location>
        <begin position="159"/>
        <end position="171"/>
    </location>
</feature>
<dbReference type="OrthoDB" id="1104789at2759"/>
<evidence type="ECO:0000313" key="2">
    <source>
        <dbReference type="EMBL" id="KAF9664670.1"/>
    </source>
</evidence>
<sequence length="232" mass="26862">MVSSPSYLKNLHPLQVFSKKPPSSTLSSMKIKTLIHTLIVSHVCRIIRALSKAKSVVIEILKENQHIHFFISPMKSSKKKQKHRKIYLGSFRLHYNWCSSHVLPVREPVLDGFSSSHFYYDSTWNSIIANEQYEDSTESQLSGYLQWLDEKVDGEDSESTEKVDGEDSESTEKDINRLADLFIANCHEKFILEKQESYRRFQEMMARSLSCFILKLYDMGEGEGVIVRFQIA</sequence>
<comment type="caution">
    <text evidence="2">The sequence shown here is derived from an EMBL/GenBank/DDBJ whole genome shotgun (WGS) entry which is preliminary data.</text>
</comment>
<organism evidence="2 3">
    <name type="scientific">Salix dunnii</name>
    <dbReference type="NCBI Taxonomy" id="1413687"/>
    <lineage>
        <taxon>Eukaryota</taxon>
        <taxon>Viridiplantae</taxon>
        <taxon>Streptophyta</taxon>
        <taxon>Embryophyta</taxon>
        <taxon>Tracheophyta</taxon>
        <taxon>Spermatophyta</taxon>
        <taxon>Magnoliopsida</taxon>
        <taxon>eudicotyledons</taxon>
        <taxon>Gunneridae</taxon>
        <taxon>Pentapetalae</taxon>
        <taxon>rosids</taxon>
        <taxon>fabids</taxon>
        <taxon>Malpighiales</taxon>
        <taxon>Salicaceae</taxon>
        <taxon>Saliceae</taxon>
        <taxon>Salix</taxon>
    </lineage>
</organism>
<proteinExistence type="predicted"/>
<dbReference type="EMBL" id="JADGMS010000016">
    <property type="protein sequence ID" value="KAF9664670.1"/>
    <property type="molecule type" value="Genomic_DNA"/>
</dbReference>
<dbReference type="AlphaFoldDB" id="A0A835MFZ5"/>
<feature type="region of interest" description="Disordered" evidence="1">
    <location>
        <begin position="152"/>
        <end position="171"/>
    </location>
</feature>
<gene>
    <name evidence="2" type="ORF">SADUNF_Sadunf16G0042400</name>
</gene>
<reference evidence="2 3" key="1">
    <citation type="submission" date="2020-10" db="EMBL/GenBank/DDBJ databases">
        <title>Plant Genome Project.</title>
        <authorList>
            <person name="Zhang R.-G."/>
        </authorList>
    </citation>
    <scope>NUCLEOTIDE SEQUENCE [LARGE SCALE GENOMIC DNA]</scope>
    <source>
        <strain evidence="2">FAFU-HL-1</strain>
        <tissue evidence="2">Leaf</tissue>
    </source>
</reference>
<name>A0A835MFZ5_9ROSI</name>
<dbReference type="PANTHER" id="PTHR33450:SF4">
    <property type="entry name" value="OS04G0665666 PROTEIN"/>
    <property type="match status" value="1"/>
</dbReference>
<dbReference type="Proteomes" id="UP000657918">
    <property type="component" value="Chromosome 16"/>
</dbReference>